<evidence type="ECO:0000256" key="4">
    <source>
        <dbReference type="ARBA" id="ARBA00022525"/>
    </source>
</evidence>
<keyword evidence="5 7" id="KW-1015">Disulfide bond</keyword>
<keyword evidence="4 7" id="KW-0964">Secreted</keyword>
<sequence>MQLKYLVGLCFVTATYALPAVECDTCHGGGGGGSGGSGGSSGGSGGGAGGGSGSSGGKPGGSCNTGPVQCCNQVQSAKDAPTGLLSLLGLLGVVLGANVPIGLGCSPISVIGVGGNSW</sequence>
<comment type="subunit">
    <text evidence="6">Self-assembles to form functional amyloid fibrils called rodlets. Self-assembly into fibrillar rodlets occurs spontaneously at hydrophobic:hydrophilic interfaces and the rodlets further associate laterally to form amphipathic monolayers.</text>
</comment>
<proteinExistence type="inferred from homology"/>
<keyword evidence="10" id="KW-1185">Reference proteome</keyword>
<comment type="subcellular location">
    <subcellularLocation>
        <location evidence="1 7">Secreted</location>
        <location evidence="1 7">Cell wall</location>
    </subcellularLocation>
</comment>
<comment type="caution">
    <text evidence="9">The sequence shown here is derived from an EMBL/GenBank/DDBJ whole genome shotgun (WGS) entry which is preliminary data.</text>
</comment>
<evidence type="ECO:0000256" key="6">
    <source>
        <dbReference type="ARBA" id="ARBA00093546"/>
    </source>
</evidence>
<evidence type="ECO:0000313" key="9">
    <source>
        <dbReference type="EMBL" id="KAL0064295.1"/>
    </source>
</evidence>
<feature type="region of interest" description="Disordered" evidence="8">
    <location>
        <begin position="32"/>
        <end position="62"/>
    </location>
</feature>
<dbReference type="EMBL" id="JBBXMP010000064">
    <property type="protein sequence ID" value="KAL0064295.1"/>
    <property type="molecule type" value="Genomic_DNA"/>
</dbReference>
<keyword evidence="7" id="KW-0732">Signal</keyword>
<dbReference type="CDD" id="cd23507">
    <property type="entry name" value="hydrophobin_I"/>
    <property type="match status" value="1"/>
</dbReference>
<evidence type="ECO:0000256" key="1">
    <source>
        <dbReference type="ARBA" id="ARBA00004191"/>
    </source>
</evidence>
<reference evidence="9 10" key="1">
    <citation type="submission" date="2024-05" db="EMBL/GenBank/DDBJ databases">
        <title>A draft genome resource for the thread blight pathogen Marasmius tenuissimus strain MS-2.</title>
        <authorList>
            <person name="Yulfo-Soto G.E."/>
            <person name="Baruah I.K."/>
            <person name="Amoako-Attah I."/>
            <person name="Bukari Y."/>
            <person name="Meinhardt L.W."/>
            <person name="Bailey B.A."/>
            <person name="Cohen S.P."/>
        </authorList>
    </citation>
    <scope>NUCLEOTIDE SEQUENCE [LARGE SCALE GENOMIC DNA]</scope>
    <source>
        <strain evidence="9 10">MS-2</strain>
    </source>
</reference>
<feature type="signal peptide" evidence="7">
    <location>
        <begin position="1"/>
        <end position="17"/>
    </location>
</feature>
<gene>
    <name evidence="9" type="ORF">AAF712_008739</name>
</gene>
<evidence type="ECO:0000256" key="2">
    <source>
        <dbReference type="ARBA" id="ARBA00010446"/>
    </source>
</evidence>
<dbReference type="Proteomes" id="UP001437256">
    <property type="component" value="Unassembled WGS sequence"/>
</dbReference>
<feature type="compositionally biased region" description="Gly residues" evidence="8">
    <location>
        <begin position="32"/>
        <end position="60"/>
    </location>
</feature>
<dbReference type="InterPro" id="IPR001338">
    <property type="entry name" value="Class_I_Hydrophobin"/>
</dbReference>
<name>A0ABR2ZSN4_9AGAR</name>
<evidence type="ECO:0000256" key="3">
    <source>
        <dbReference type="ARBA" id="ARBA00022512"/>
    </source>
</evidence>
<keyword evidence="3 7" id="KW-0134">Cell wall</keyword>
<dbReference type="SMART" id="SM00075">
    <property type="entry name" value="HYDRO"/>
    <property type="match status" value="1"/>
</dbReference>
<evidence type="ECO:0000256" key="7">
    <source>
        <dbReference type="RuleBase" id="RU365009"/>
    </source>
</evidence>
<evidence type="ECO:0000313" key="10">
    <source>
        <dbReference type="Proteomes" id="UP001437256"/>
    </source>
</evidence>
<evidence type="ECO:0000256" key="8">
    <source>
        <dbReference type="SAM" id="MobiDB-lite"/>
    </source>
</evidence>
<protein>
    <recommendedName>
        <fullName evidence="7">Hydrophobin</fullName>
    </recommendedName>
</protein>
<feature type="chain" id="PRO_5044999555" description="Hydrophobin" evidence="7">
    <location>
        <begin position="18"/>
        <end position="118"/>
    </location>
</feature>
<comment type="similarity">
    <text evidence="2 7">Belongs to the fungal hydrophobin family.</text>
</comment>
<dbReference type="Pfam" id="PF01185">
    <property type="entry name" value="Hydrophobin"/>
    <property type="match status" value="1"/>
</dbReference>
<organism evidence="9 10">
    <name type="scientific">Marasmius tenuissimus</name>
    <dbReference type="NCBI Taxonomy" id="585030"/>
    <lineage>
        <taxon>Eukaryota</taxon>
        <taxon>Fungi</taxon>
        <taxon>Dikarya</taxon>
        <taxon>Basidiomycota</taxon>
        <taxon>Agaricomycotina</taxon>
        <taxon>Agaricomycetes</taxon>
        <taxon>Agaricomycetidae</taxon>
        <taxon>Agaricales</taxon>
        <taxon>Marasmiineae</taxon>
        <taxon>Marasmiaceae</taxon>
        <taxon>Marasmius</taxon>
    </lineage>
</organism>
<accession>A0ABR2ZSN4</accession>
<evidence type="ECO:0000256" key="5">
    <source>
        <dbReference type="ARBA" id="ARBA00023157"/>
    </source>
</evidence>